<evidence type="ECO:0000256" key="24">
    <source>
        <dbReference type="SAM" id="MobiDB-lite"/>
    </source>
</evidence>
<evidence type="ECO:0000256" key="10">
    <source>
        <dbReference type="ARBA" id="ARBA00022628"/>
    </source>
</evidence>
<evidence type="ECO:0000256" key="21">
    <source>
        <dbReference type="PIRSR" id="PIRSR000381-1"/>
    </source>
</evidence>
<evidence type="ECO:0000259" key="26">
    <source>
        <dbReference type="PROSITE" id="PS50972"/>
    </source>
</evidence>
<dbReference type="GO" id="GO:0008705">
    <property type="term" value="F:methionine synthase activity"/>
    <property type="evidence" value="ECO:0007669"/>
    <property type="project" value="UniProtKB-UniRule"/>
</dbReference>
<dbReference type="Pfam" id="PF00809">
    <property type="entry name" value="Pterin_bind"/>
    <property type="match status" value="1"/>
</dbReference>
<keyword evidence="13 20" id="KW-0479">Metal-binding</keyword>
<dbReference type="InterPro" id="IPR006158">
    <property type="entry name" value="Cobalamin-bd"/>
</dbReference>
<evidence type="ECO:0000256" key="19">
    <source>
        <dbReference type="NCBIfam" id="TIGR02082"/>
    </source>
</evidence>
<keyword evidence="10 20" id="KW-0846">Cobalamin</keyword>
<feature type="binding site" evidence="21 23">
    <location>
        <position position="256"/>
    </location>
    <ligand>
        <name>Zn(2+)</name>
        <dbReference type="ChEBI" id="CHEBI:29105"/>
    </ligand>
</feature>
<evidence type="ECO:0000259" key="27">
    <source>
        <dbReference type="PROSITE" id="PS50974"/>
    </source>
</evidence>
<protein>
    <recommendedName>
        <fullName evidence="7 19">Methionine synthase</fullName>
        <ecNumber evidence="6 19">2.1.1.13</ecNumber>
    </recommendedName>
    <alternativeName>
        <fullName evidence="20">5-methyltetrahydrofolate--homocysteine methyltransferase</fullName>
    </alternativeName>
</protein>
<keyword evidence="15 20" id="KW-0862">Zinc</keyword>
<dbReference type="FunFam" id="1.10.1240.10:FF:000001">
    <property type="entry name" value="Methionine synthase"/>
    <property type="match status" value="1"/>
</dbReference>
<proteinExistence type="inferred from homology"/>
<dbReference type="InterPro" id="IPR033706">
    <property type="entry name" value="Met_synthase_B12-bd"/>
</dbReference>
<dbReference type="GO" id="GO:0031419">
    <property type="term" value="F:cobalamin binding"/>
    <property type="evidence" value="ECO:0007669"/>
    <property type="project" value="UniProtKB-UniRule"/>
</dbReference>
<dbReference type="PROSITE" id="PS50974">
    <property type="entry name" value="ADOMET_ACTIVATION"/>
    <property type="match status" value="1"/>
</dbReference>
<feature type="domain" description="AdoMet activation" evidence="27">
    <location>
        <begin position="884"/>
        <end position="1186"/>
    </location>
</feature>
<evidence type="ECO:0000259" key="25">
    <source>
        <dbReference type="PROSITE" id="PS50970"/>
    </source>
</evidence>
<evidence type="ECO:0000313" key="31">
    <source>
        <dbReference type="Proteomes" id="UP000009233"/>
    </source>
</evidence>
<dbReference type="PROSITE" id="PS51337">
    <property type="entry name" value="B12_BINDING_NTER"/>
    <property type="match status" value="1"/>
</dbReference>
<evidence type="ECO:0000256" key="18">
    <source>
        <dbReference type="ARBA" id="ARBA00025552"/>
    </source>
</evidence>
<dbReference type="GO" id="GO:0008270">
    <property type="term" value="F:zinc ion binding"/>
    <property type="evidence" value="ECO:0007669"/>
    <property type="project" value="UniProtKB-UniRule"/>
</dbReference>
<dbReference type="CDD" id="cd02069">
    <property type="entry name" value="methionine_synthase_B12_BD"/>
    <property type="match status" value="1"/>
</dbReference>
<dbReference type="RefSeq" id="WP_014510041.1">
    <property type="nucleotide sequence ID" value="NC_017272.1"/>
</dbReference>
<dbReference type="InterPro" id="IPR003759">
    <property type="entry name" value="Cbl-bd_cap"/>
</dbReference>
<feature type="domain" description="B12-binding" evidence="28">
    <location>
        <begin position="748"/>
        <end position="882"/>
    </location>
</feature>
<evidence type="ECO:0000256" key="7">
    <source>
        <dbReference type="ARBA" id="ARBA00013998"/>
    </source>
</evidence>
<evidence type="ECO:0000256" key="23">
    <source>
        <dbReference type="PROSITE-ProRule" id="PRU00333"/>
    </source>
</evidence>
<dbReference type="FunFam" id="3.20.20.20:FF:000007">
    <property type="entry name" value="Methionine synthase"/>
    <property type="match status" value="1"/>
</dbReference>
<feature type="binding site" evidence="22">
    <location>
        <begin position="1182"/>
        <end position="1183"/>
    </location>
    <ligand>
        <name>S-adenosyl-L-methionine</name>
        <dbReference type="ChEBI" id="CHEBI:59789"/>
    </ligand>
</feature>
<dbReference type="PROSITE" id="PS50970">
    <property type="entry name" value="HCY"/>
    <property type="match status" value="1"/>
</dbReference>
<evidence type="ECO:0000256" key="9">
    <source>
        <dbReference type="ARBA" id="ARBA00022605"/>
    </source>
</evidence>
<dbReference type="InterPro" id="IPR003726">
    <property type="entry name" value="HCY_dom"/>
</dbReference>
<dbReference type="CDD" id="cd00740">
    <property type="entry name" value="MeTr"/>
    <property type="match status" value="1"/>
</dbReference>
<feature type="binding site" evidence="21 23">
    <location>
        <position position="322"/>
    </location>
    <ligand>
        <name>Zn(2+)</name>
        <dbReference type="ChEBI" id="CHEBI:29105"/>
    </ligand>
</feature>
<dbReference type="Pfam" id="PF02965">
    <property type="entry name" value="Met_synt_B12"/>
    <property type="match status" value="1"/>
</dbReference>
<evidence type="ECO:0000259" key="29">
    <source>
        <dbReference type="PROSITE" id="PS51337"/>
    </source>
</evidence>
<keyword evidence="16 20" id="KW-0486">Methionine biosynthesis</keyword>
<dbReference type="PROSITE" id="PS51332">
    <property type="entry name" value="B12_BINDING"/>
    <property type="match status" value="1"/>
</dbReference>
<evidence type="ECO:0000256" key="17">
    <source>
        <dbReference type="ARBA" id="ARBA00023285"/>
    </source>
</evidence>
<keyword evidence="8 20" id="KW-0489">Methyltransferase</keyword>
<dbReference type="NCBIfam" id="TIGR02082">
    <property type="entry name" value="metH"/>
    <property type="match status" value="1"/>
</dbReference>
<dbReference type="InterPro" id="IPR036594">
    <property type="entry name" value="Meth_synthase_dom"/>
</dbReference>
<feature type="region of interest" description="Disordered" evidence="24">
    <location>
        <begin position="873"/>
        <end position="903"/>
    </location>
</feature>
<dbReference type="Pfam" id="PF02310">
    <property type="entry name" value="B12-binding"/>
    <property type="match status" value="1"/>
</dbReference>
<dbReference type="Gene3D" id="3.10.196.10">
    <property type="entry name" value="Vitamin B12-dependent methionine synthase, activation domain"/>
    <property type="match status" value="1"/>
</dbReference>
<dbReference type="EC" id="2.1.1.13" evidence="6 19"/>
<dbReference type="PANTHER" id="PTHR45833">
    <property type="entry name" value="METHIONINE SYNTHASE"/>
    <property type="match status" value="1"/>
</dbReference>
<comment type="pathway">
    <text evidence="4 20">Amino-acid biosynthesis; L-methionine biosynthesis via de novo pathway; L-methionine from L-homocysteine (MetH route): step 1/1.</text>
</comment>
<feature type="binding site" evidence="21 23">
    <location>
        <position position="323"/>
    </location>
    <ligand>
        <name>Zn(2+)</name>
        <dbReference type="ChEBI" id="CHEBI:29105"/>
    </ligand>
</feature>
<dbReference type="InterPro" id="IPR036589">
    <property type="entry name" value="HCY_dom_sf"/>
</dbReference>
<dbReference type="PIRSF" id="PIRSF000381">
    <property type="entry name" value="MetH"/>
    <property type="match status" value="1"/>
</dbReference>
<evidence type="ECO:0000313" key="30">
    <source>
        <dbReference type="EMBL" id="AEG33047.1"/>
    </source>
</evidence>
<dbReference type="InterPro" id="IPR011005">
    <property type="entry name" value="Dihydropteroate_synth-like_sf"/>
</dbReference>
<comment type="domain">
    <text evidence="20">Modular enzyme with four functionally distinct domains. The isolated Hcy-binding domain catalyzes methyl transfer from free methylcobalamin to homocysteine. The Hcy-binding domain in association with the pterin-binding domain catalyzes the methylation of cob(I)alamin by methyltetrahydrofolate and the methylation of homocysteine. The B12-binding domain binds the cofactor. The AdoMet activation domain binds S-adenosyl-L-methionine. Under aerobic conditions cob(I)alamin can be converted to inactive cob(II)alamin. Reductive methylation by S-adenosyl-L-methionine and flavodoxin regenerates methylcobalamin.</text>
</comment>
<organism evidence="30 31">
    <name type="scientific">Thermus thermophilus (strain SG0.5JP17-16)</name>
    <dbReference type="NCBI Taxonomy" id="762633"/>
    <lineage>
        <taxon>Bacteria</taxon>
        <taxon>Thermotogati</taxon>
        <taxon>Deinococcota</taxon>
        <taxon>Deinococci</taxon>
        <taxon>Thermales</taxon>
        <taxon>Thermaceae</taxon>
        <taxon>Thermus</taxon>
    </lineage>
</organism>
<comment type="cofactor">
    <cofactor evidence="3 20 21">
        <name>methylcob(III)alamin</name>
        <dbReference type="ChEBI" id="CHEBI:28115"/>
    </cofactor>
</comment>
<dbReference type="Gene3D" id="3.40.50.280">
    <property type="entry name" value="Cobalamin-binding domain"/>
    <property type="match status" value="1"/>
</dbReference>
<keyword evidence="11 20" id="KW-0808">Transferase</keyword>
<keyword evidence="12 20" id="KW-0949">S-adenosyl-L-methionine</keyword>
<gene>
    <name evidence="30" type="ordered locus">Ththe16_0624</name>
</gene>
<evidence type="ECO:0000256" key="2">
    <source>
        <dbReference type="ARBA" id="ARBA00001947"/>
    </source>
</evidence>
<dbReference type="Gene3D" id="3.20.20.330">
    <property type="entry name" value="Homocysteine-binding-like domain"/>
    <property type="match status" value="1"/>
</dbReference>
<evidence type="ECO:0000259" key="28">
    <source>
        <dbReference type="PROSITE" id="PS51332"/>
    </source>
</evidence>
<evidence type="ECO:0000256" key="1">
    <source>
        <dbReference type="ARBA" id="ARBA00001700"/>
    </source>
</evidence>
<dbReference type="Gene3D" id="1.10.1240.10">
    <property type="entry name" value="Methionine synthase domain"/>
    <property type="match status" value="1"/>
</dbReference>
<feature type="binding site" description="axial binding residue" evidence="21">
    <location>
        <position position="761"/>
    </location>
    <ligand>
        <name>methylcob(III)alamin</name>
        <dbReference type="ChEBI" id="CHEBI:28115"/>
    </ligand>
    <ligandPart>
        <name>Co</name>
        <dbReference type="ChEBI" id="CHEBI:27638"/>
    </ligandPart>
</feature>
<dbReference type="HOGENOM" id="CLU_004914_4_0_0"/>
<evidence type="ECO:0000256" key="12">
    <source>
        <dbReference type="ARBA" id="ARBA00022691"/>
    </source>
</evidence>
<dbReference type="Pfam" id="PF02607">
    <property type="entry name" value="B12-binding_2"/>
    <property type="match status" value="1"/>
</dbReference>
<feature type="binding site" evidence="22">
    <location>
        <position position="861"/>
    </location>
    <ligand>
        <name>methylcob(III)alamin</name>
        <dbReference type="ChEBI" id="CHEBI:28115"/>
    </ligand>
</feature>
<dbReference type="PROSITE" id="PS50972">
    <property type="entry name" value="PTERIN_BINDING"/>
    <property type="match status" value="1"/>
</dbReference>
<dbReference type="EMBL" id="CP002777">
    <property type="protein sequence ID" value="AEG33047.1"/>
    <property type="molecule type" value="Genomic_DNA"/>
</dbReference>
<keyword evidence="14" id="KW-0677">Repeat</keyword>
<dbReference type="PATRIC" id="fig|762633.3.peg.625"/>
<evidence type="ECO:0000256" key="4">
    <source>
        <dbReference type="ARBA" id="ARBA00005178"/>
    </source>
</evidence>
<evidence type="ECO:0000256" key="6">
    <source>
        <dbReference type="ARBA" id="ARBA00012032"/>
    </source>
</evidence>
<evidence type="ECO:0000256" key="14">
    <source>
        <dbReference type="ARBA" id="ARBA00022737"/>
    </source>
</evidence>
<feature type="binding site" evidence="22">
    <location>
        <begin position="758"/>
        <end position="762"/>
    </location>
    <ligand>
        <name>methylcob(III)alamin</name>
        <dbReference type="ChEBI" id="CHEBI:28115"/>
    </ligand>
</feature>
<dbReference type="Gene3D" id="3.20.20.20">
    <property type="entry name" value="Dihydropteroate synthase-like"/>
    <property type="match status" value="1"/>
</dbReference>
<evidence type="ECO:0000256" key="16">
    <source>
        <dbReference type="ARBA" id="ARBA00023167"/>
    </source>
</evidence>
<feature type="binding site" evidence="22">
    <location>
        <position position="1128"/>
    </location>
    <ligand>
        <name>S-adenosyl-L-methionine</name>
        <dbReference type="ChEBI" id="CHEBI:59789"/>
    </ligand>
</feature>
<dbReference type="GO" id="GO:0046653">
    <property type="term" value="P:tetrahydrofolate metabolic process"/>
    <property type="evidence" value="ECO:0007669"/>
    <property type="project" value="TreeGrafter"/>
</dbReference>
<comment type="similarity">
    <text evidence="5">Belongs to the vitamin-B12 dependent methionine synthase family.</text>
</comment>
<evidence type="ECO:0000256" key="3">
    <source>
        <dbReference type="ARBA" id="ARBA00001956"/>
    </source>
</evidence>
<comment type="function">
    <text evidence="18 20">Catalyzes the transfer of a methyl group from methyl-cobalamin to homocysteine, yielding enzyme-bound cob(I)alamin and methionine. Subsequently, remethylates the cofactor using methyltetrahydrofolate.</text>
</comment>
<dbReference type="SUPFAM" id="SSF47644">
    <property type="entry name" value="Methionine synthase domain"/>
    <property type="match status" value="1"/>
</dbReference>
<dbReference type="GO" id="GO:0005829">
    <property type="term" value="C:cytosol"/>
    <property type="evidence" value="ECO:0007669"/>
    <property type="project" value="TreeGrafter"/>
</dbReference>
<dbReference type="GO" id="GO:0050667">
    <property type="term" value="P:homocysteine metabolic process"/>
    <property type="evidence" value="ECO:0007669"/>
    <property type="project" value="TreeGrafter"/>
</dbReference>
<dbReference type="InterPro" id="IPR050554">
    <property type="entry name" value="Met_Synthase/Corrinoid"/>
</dbReference>
<dbReference type="InterPro" id="IPR011822">
    <property type="entry name" value="MetH"/>
</dbReference>
<evidence type="ECO:0000256" key="8">
    <source>
        <dbReference type="ARBA" id="ARBA00022603"/>
    </source>
</evidence>
<dbReference type="KEGG" id="tts:Ththe16_0624"/>
<dbReference type="SUPFAM" id="SSF56507">
    <property type="entry name" value="Methionine synthase activation domain-like"/>
    <property type="match status" value="1"/>
</dbReference>
<dbReference type="AlphaFoldDB" id="F6DF89"/>
<dbReference type="Pfam" id="PF02574">
    <property type="entry name" value="S-methyl_trans"/>
    <property type="match status" value="1"/>
</dbReference>
<evidence type="ECO:0000256" key="5">
    <source>
        <dbReference type="ARBA" id="ARBA00010398"/>
    </source>
</evidence>
<dbReference type="SUPFAM" id="SSF51717">
    <property type="entry name" value="Dihydropteroate synthetase-like"/>
    <property type="match status" value="1"/>
</dbReference>
<name>F6DF89_THETG</name>
<keyword evidence="9 20" id="KW-0028">Amino-acid biosynthesis</keyword>
<evidence type="ECO:0000256" key="15">
    <source>
        <dbReference type="ARBA" id="ARBA00022833"/>
    </source>
</evidence>
<dbReference type="UniPathway" id="UPA00051">
    <property type="reaction ID" value="UER00081"/>
</dbReference>
<dbReference type="SUPFAM" id="SSF52242">
    <property type="entry name" value="Cobalamin (vitamin B12)-binding domain"/>
    <property type="match status" value="1"/>
</dbReference>
<feature type="binding site" evidence="22">
    <location>
        <position position="806"/>
    </location>
    <ligand>
        <name>methylcob(III)alamin</name>
        <dbReference type="ChEBI" id="CHEBI:28115"/>
    </ligand>
</feature>
<sequence>MVEVHACSPGCRHHLGGAGWGDAPLVRLGYNKEARAKKFPYLKALLERPLVFDGAMGTELQKRDLTPEDYGGEAYFGCPEVLNRTRPEVVREIHLAYLEAGAEVIETNTFGCLRHVLAEYGLGDEAETLAYLGAKVAREAADPYGAFVAGALGPGTKLVSLGQISWDELYRAYKEAARGLLKGGVDLILLETAQDILQVRCAVLAAREAMAEVGREVPLQVQVTLEATGTMLVGSDEVAALAALESLPIDVVGMNCATGPDLMDAKIRYFAENSTRFVSCLPNAGLPRNEGGRVVYDLTPEELAHWHRKFVLEYGVNAVGGCCGTGPEHIRKVAEAVRGAPARPRPAAFPPQVASLYQAVPLRQEASVLLVGERLNATGSKRFREMLFARDLEGILALAREQVEEGAHALDLSVAWTGRDELEDLAWLLPSLATAVTVPFVVDSTSPEAMELVLKHLPGRLILNSANLEDGLEKFDRVASLAKAHGAALVVLAIDEKGMAKTWEEKVRVALRMYERLTEHHGLRPEDLLFDLLTFPITQGDEESRPLAKETLLAIEELRERLPGVGFILGVSNVSFGLKPRARRVLNSVFLDEARKKGLTAAIVDAGKILPISQIPEEAYALALDLIYDRRKEGFDPLLAFMAYFEAHKEDPGKREDAFLALPLLERLKRRVVEGRKQGLEADLEEALKAGHKPLDLINGPLLAGMKEVGDLFGAGKMQLPFVLQAAEVMKRAVAYLEPHMEKKGEGKGTLVLATVKGDVHDIGKNLVDIILSNNGYRVVNLGIKVPIEEILKAVEAHKPHAVGMSGLLVKSTLVMKENLEYMRERGYTLPVILGGAALTRSFVEEDLRAIYPNVYYAEDAFEGLRLMEELTGHAPPELTRKAPQRPKREAPKAAPRARPVGEAPAVPRPPFFGVRVEEGLDLATIAHYVNKLALYRGQWGYSRKGLSREAWQALVEREAEPVFQRLLKEAMAEGWLEPKVLYGFFPVAREGEELLVFSPETGEVLERFRFPRQKGGGLSLVDYFRPRFAAPLGDEADWMPKEAFRAGARDVLGVQLVTMGEAPSRKAQALFQSGAYQDYLFVHGFSVEMTEALAEYWHKRMRQMWGIAHKDATEIQKLFQQGYQGARYSFGYPACPDLSDQAKLDRLMGFHRVGVRLTENFQLDPEHATSALVVHHPEARYFSVD</sequence>
<accession>F6DF89</accession>
<dbReference type="SMART" id="SM01018">
    <property type="entry name" value="B12-binding_2"/>
    <property type="match status" value="1"/>
</dbReference>
<evidence type="ECO:0000256" key="13">
    <source>
        <dbReference type="ARBA" id="ARBA00022723"/>
    </source>
</evidence>
<feature type="domain" description="B12-binding N-terminal" evidence="29">
    <location>
        <begin position="655"/>
        <end position="749"/>
    </location>
</feature>
<feature type="domain" description="Pterin-binding" evidence="26">
    <location>
        <begin position="368"/>
        <end position="623"/>
    </location>
</feature>
<dbReference type="InterPro" id="IPR036724">
    <property type="entry name" value="Cobalamin-bd_sf"/>
</dbReference>
<comment type="cofactor">
    <cofactor evidence="2 20 23">
        <name>Zn(2+)</name>
        <dbReference type="ChEBI" id="CHEBI:29105"/>
    </cofactor>
</comment>
<dbReference type="InterPro" id="IPR000489">
    <property type="entry name" value="Pterin-binding_dom"/>
</dbReference>
<evidence type="ECO:0000256" key="11">
    <source>
        <dbReference type="ARBA" id="ARBA00022679"/>
    </source>
</evidence>
<reference evidence="30" key="1">
    <citation type="submission" date="2011-05" db="EMBL/GenBank/DDBJ databases">
        <title>Complete sequence of chromosome of Thermus thermophilus SG0.5JP17-16.</title>
        <authorList>
            <consortium name="US DOE Joint Genome Institute"/>
            <person name="Lucas S."/>
            <person name="Han J."/>
            <person name="Lapidus A."/>
            <person name="Cheng J.-F."/>
            <person name="Goodwin L."/>
            <person name="Pitluck S."/>
            <person name="Peters L."/>
            <person name="Mikhailova N."/>
            <person name="Teshima H."/>
            <person name="Han C."/>
            <person name="Tapia R."/>
            <person name="Land M."/>
            <person name="Hauser L."/>
            <person name="Kyrpides N."/>
            <person name="Ivanova N."/>
            <person name="Pagani I."/>
            <person name="Allgaier M."/>
            <person name="Hugenholtz P."/>
            <person name="Singer S."/>
            <person name="Gladden J."/>
            <person name="Woyke T."/>
        </authorList>
    </citation>
    <scope>NUCLEOTIDE SEQUENCE</scope>
    <source>
        <strain evidence="30">SG0.5JP17-16</strain>
    </source>
</reference>
<feature type="domain" description="Hcy-binding" evidence="25">
    <location>
        <begin position="38"/>
        <end position="337"/>
    </location>
</feature>
<dbReference type="InterPro" id="IPR004223">
    <property type="entry name" value="VitB12-dep_Met_synth_activ_dom"/>
</dbReference>
<dbReference type="SUPFAM" id="SSF82282">
    <property type="entry name" value="Homocysteine S-methyltransferase"/>
    <property type="match status" value="1"/>
</dbReference>
<evidence type="ECO:0000256" key="22">
    <source>
        <dbReference type="PIRSR" id="PIRSR000381-2"/>
    </source>
</evidence>
<dbReference type="GO" id="GO:0032259">
    <property type="term" value="P:methylation"/>
    <property type="evidence" value="ECO:0007669"/>
    <property type="project" value="UniProtKB-KW"/>
</dbReference>
<evidence type="ECO:0000256" key="20">
    <source>
        <dbReference type="PIRNR" id="PIRNR000381"/>
    </source>
</evidence>
<dbReference type="Proteomes" id="UP000009233">
    <property type="component" value="Chromosome"/>
</dbReference>
<comment type="catalytic activity">
    <reaction evidence="1 20">
        <text>(6S)-5-methyl-5,6,7,8-tetrahydrofolate + L-homocysteine = (6S)-5,6,7,8-tetrahydrofolate + L-methionine</text>
        <dbReference type="Rhea" id="RHEA:11172"/>
        <dbReference type="ChEBI" id="CHEBI:18608"/>
        <dbReference type="ChEBI" id="CHEBI:57453"/>
        <dbReference type="ChEBI" id="CHEBI:57844"/>
        <dbReference type="ChEBI" id="CHEBI:58199"/>
        <dbReference type="EC" id="2.1.1.13"/>
    </reaction>
</comment>
<keyword evidence="17 20" id="KW-0170">Cobalt</keyword>
<dbReference type="InterPro" id="IPR037010">
    <property type="entry name" value="VitB12-dep_Met_synth_activ_sf"/>
</dbReference>
<dbReference type="FunFam" id="3.20.20.330:FF:000001">
    <property type="entry name" value="Methionine synthase"/>
    <property type="match status" value="1"/>
</dbReference>
<dbReference type="PANTHER" id="PTHR45833:SF1">
    <property type="entry name" value="METHIONINE SYNTHASE"/>
    <property type="match status" value="1"/>
</dbReference>